<name>A0A1H4X8H8_9PSED</name>
<accession>A0A1H4X8H8</accession>
<dbReference type="EMBL" id="FNTF01000002">
    <property type="protein sequence ID" value="SED01893.1"/>
    <property type="molecule type" value="Genomic_DNA"/>
</dbReference>
<reference evidence="1 2" key="1">
    <citation type="submission" date="2016-10" db="EMBL/GenBank/DDBJ databases">
        <authorList>
            <person name="de Groot N.N."/>
        </authorList>
    </citation>
    <scope>NUCLEOTIDE SEQUENCE [LARGE SCALE GENOMIC DNA]</scope>
    <source>
        <strain evidence="1 2">BS3655</strain>
    </source>
</reference>
<evidence type="ECO:0000313" key="1">
    <source>
        <dbReference type="EMBL" id="SED01893.1"/>
    </source>
</evidence>
<organism evidence="1 2">
    <name type="scientific">Pseudomonas frederiksbergensis</name>
    <dbReference type="NCBI Taxonomy" id="104087"/>
    <lineage>
        <taxon>Bacteria</taxon>
        <taxon>Pseudomonadati</taxon>
        <taxon>Pseudomonadota</taxon>
        <taxon>Gammaproteobacteria</taxon>
        <taxon>Pseudomonadales</taxon>
        <taxon>Pseudomonadaceae</taxon>
        <taxon>Pseudomonas</taxon>
    </lineage>
</organism>
<evidence type="ECO:0000313" key="2">
    <source>
        <dbReference type="Proteomes" id="UP000183114"/>
    </source>
</evidence>
<dbReference type="InterPro" id="IPR009091">
    <property type="entry name" value="RCC1/BLIP-II"/>
</dbReference>
<dbReference type="Proteomes" id="UP000183114">
    <property type="component" value="Unassembled WGS sequence"/>
</dbReference>
<dbReference type="AlphaFoldDB" id="A0A1H4X8H8"/>
<proteinExistence type="predicted"/>
<gene>
    <name evidence="1" type="ORF">SAMN04490185_2580</name>
</gene>
<dbReference type="RefSeq" id="WP_074874427.1">
    <property type="nucleotide sequence ID" value="NZ_FNTF01000002.1"/>
</dbReference>
<dbReference type="SUPFAM" id="SSF50985">
    <property type="entry name" value="RCC1/BLIP-II"/>
    <property type="match status" value="1"/>
</dbReference>
<protein>
    <submittedName>
        <fullName evidence="1">Uncharacterized protein</fullName>
    </submittedName>
</protein>
<dbReference type="Gene3D" id="2.130.10.30">
    <property type="entry name" value="Regulator of chromosome condensation 1/beta-lactamase-inhibitor protein II"/>
    <property type="match status" value="2"/>
</dbReference>
<sequence length="659" mass="68764">MSINVKAAPTVSNVTIMGQPLVGGTITGSYLYQNADENPESGSMYCWYNGGETGDVIATTLDLTLLAEHDGMELTFSVTPSALSGETGEETFSESIIITTGGFQNISDEESENSYLKQRGQYAFHANTPKDGMITTSAGAMALKNRVTQNVSVMGGSTFGGVVPPEIASYLLNNPATTMSSTHSSFGALVPVGSGNQLFVWGPNMPANKPIIRDVKAVYANETSLAFIYRNPKPGEHTIGAIGSAATGGEVPLAIQTKLFFDPPTAIYSTTSSFVVLTKAGKVYAWGPVATGGVIPAEVQAELDLMKVERIVASSAAFCAITAEGDLIGWGTNGVIPAAALEKIYDDNGAQTVIANEHAFCAITLGRKKAVTWGNASFGGTMSEAAASLAAKGNLALCAASPWAMCFVNANGQAAAWGYAGYGGGPIPTRSRAMSAMRTMGVMGVEATESVDAPSMNAQALFEEGDTQSRIESLFEASPIVEPSEAEAFGAFRAFSAPPASTRVSSRVETKDGGDIELVRNDGSFVLISRDADGRTKEVISWGLAATGGTLPDVTRQVLMASTIRKVYCSNGAFAALVDQGQTKGAVVAWGRAAYDGGEIPPALQNALSSGVVEIYTVQSRPAPSATVYGGFVARKENNQFVTWGGYLPAQEFDPARDA</sequence>